<dbReference type="EMBL" id="PFSK01000009">
    <property type="protein sequence ID" value="PJC23132.1"/>
    <property type="molecule type" value="Genomic_DNA"/>
</dbReference>
<feature type="transmembrane region" description="Helical" evidence="2">
    <location>
        <begin position="362"/>
        <end position="382"/>
    </location>
</feature>
<feature type="transmembrane region" description="Helical" evidence="2">
    <location>
        <begin position="33"/>
        <end position="53"/>
    </location>
</feature>
<keyword evidence="2" id="KW-0812">Transmembrane</keyword>
<name>A0A2M8EK54_UNCKA</name>
<feature type="compositionally biased region" description="Basic residues" evidence="1">
    <location>
        <begin position="1"/>
        <end position="19"/>
    </location>
</feature>
<gene>
    <name evidence="3" type="ORF">CO059_00475</name>
</gene>
<reference evidence="4" key="1">
    <citation type="submission" date="2017-09" db="EMBL/GenBank/DDBJ databases">
        <title>Depth-based differentiation of microbial function through sediment-hosted aquifers and enrichment of novel symbionts in the deep terrestrial subsurface.</title>
        <authorList>
            <person name="Probst A.J."/>
            <person name="Ladd B."/>
            <person name="Jarett J.K."/>
            <person name="Geller-Mcgrath D.E."/>
            <person name="Sieber C.M.K."/>
            <person name="Emerson J.B."/>
            <person name="Anantharaman K."/>
            <person name="Thomas B.C."/>
            <person name="Malmstrom R."/>
            <person name="Stieglmeier M."/>
            <person name="Klingl A."/>
            <person name="Woyke T."/>
            <person name="Ryan C.M."/>
            <person name="Banfield J.F."/>
        </authorList>
    </citation>
    <scope>NUCLEOTIDE SEQUENCE [LARGE SCALE GENOMIC DNA]</scope>
</reference>
<comment type="caution">
    <text evidence="3">The sequence shown here is derived from an EMBL/GenBank/DDBJ whole genome shotgun (WGS) entry which is preliminary data.</text>
</comment>
<dbReference type="Proteomes" id="UP000228781">
    <property type="component" value="Unassembled WGS sequence"/>
</dbReference>
<feature type="transmembrane region" description="Helical" evidence="2">
    <location>
        <begin position="473"/>
        <end position="494"/>
    </location>
</feature>
<feature type="transmembrane region" description="Helical" evidence="2">
    <location>
        <begin position="436"/>
        <end position="453"/>
    </location>
</feature>
<proteinExistence type="predicted"/>
<dbReference type="PANTHER" id="PTHR36851">
    <property type="entry name" value="UNNAMED PRODUCT"/>
    <property type="match status" value="1"/>
</dbReference>
<evidence type="ECO:0000256" key="1">
    <source>
        <dbReference type="SAM" id="MobiDB-lite"/>
    </source>
</evidence>
<protein>
    <recommendedName>
        <fullName evidence="5">Glycosyltransferase 2-like domain-containing protein</fullName>
    </recommendedName>
</protein>
<dbReference type="SUPFAM" id="SSF53448">
    <property type="entry name" value="Nucleotide-diphospho-sugar transferases"/>
    <property type="match status" value="1"/>
</dbReference>
<organism evidence="3 4">
    <name type="scientific">candidate division WWE3 bacterium CG_4_9_14_0_2_um_filter_48_10</name>
    <dbReference type="NCBI Taxonomy" id="1975078"/>
    <lineage>
        <taxon>Bacteria</taxon>
        <taxon>Katanobacteria</taxon>
    </lineage>
</organism>
<feature type="region of interest" description="Disordered" evidence="1">
    <location>
        <begin position="1"/>
        <end position="28"/>
    </location>
</feature>
<accession>A0A2M8EK54</accession>
<dbReference type="Gene3D" id="3.90.550.10">
    <property type="entry name" value="Spore Coat Polysaccharide Biosynthesis Protein SpsA, Chain A"/>
    <property type="match status" value="1"/>
</dbReference>
<evidence type="ECO:0000313" key="4">
    <source>
        <dbReference type="Proteomes" id="UP000228781"/>
    </source>
</evidence>
<feature type="transmembrane region" description="Helical" evidence="2">
    <location>
        <begin position="59"/>
        <end position="86"/>
    </location>
</feature>
<evidence type="ECO:0000256" key="2">
    <source>
        <dbReference type="SAM" id="Phobius"/>
    </source>
</evidence>
<keyword evidence="2" id="KW-0472">Membrane</keyword>
<evidence type="ECO:0000313" key="3">
    <source>
        <dbReference type="EMBL" id="PJC23132.1"/>
    </source>
</evidence>
<dbReference type="PANTHER" id="PTHR36851:SF1">
    <property type="entry name" value="GLYCO_TRANS_2-LIKE DOMAIN-CONTAINING PROTEIN"/>
    <property type="match status" value="1"/>
</dbReference>
<dbReference type="InterPro" id="IPR029044">
    <property type="entry name" value="Nucleotide-diphossugar_trans"/>
</dbReference>
<feature type="transmembrane region" description="Helical" evidence="2">
    <location>
        <begin position="402"/>
        <end position="424"/>
    </location>
</feature>
<dbReference type="AlphaFoldDB" id="A0A2M8EK54"/>
<evidence type="ECO:0008006" key="5">
    <source>
        <dbReference type="Google" id="ProtNLM"/>
    </source>
</evidence>
<sequence length="524" mass="60509">MVKRLIQKHEKKARQRRPASPRGEGSPQATQRLFEITPGLLTWVVLLSPLWLGPFVPTAVAFFLTFLAMFWVYRALVHIVGVFIGYRRFKRETGINWLEKVKRLPEFARLKHLIVIPAVNEGYEILEPSLASIAKSHYPKEKIFVAFTVEEKYAARVLSDVKKVKEKYGERLGTVWTFIHPAGLPGEVVGAAANRTWAAKQVIKKLERRGEKLDDFLVTTFDADMRLHPQFLARLAHAYLTDPKPDNKFFQTAVYLFDNNLWDVPPLMRIQANSITLAVLSSWVFEADRKDTWSCYSVTLPTLIETGYWDPALGVDDTPFFWRAFFKKGGEFGGHHFYVPVYADAVQDEGWVKTHISQYRQLLRWGWGVIVFPIAMKGFLTAKIPLRLKLTKLYHMIEQYTIWRTVTFLVTFGFLLLAFANPAIRQTSWGYRLPKITGLILTSAFILLLPLTILRAKITRPMPENWPLWKKVWAYLEGPLVIINLLTYTFIPYLDAETRLMLGKRLEFRFTPKIKAKENALATT</sequence>
<keyword evidence="2" id="KW-1133">Transmembrane helix</keyword>